<dbReference type="InterPro" id="IPR012337">
    <property type="entry name" value="RNaseH-like_sf"/>
</dbReference>
<protein>
    <recommendedName>
        <fullName evidence="1">RNase H type-1 domain-containing protein</fullName>
    </recommendedName>
</protein>
<dbReference type="Pfam" id="PF24626">
    <property type="entry name" value="SH3_Tf2-1"/>
    <property type="match status" value="1"/>
</dbReference>
<dbReference type="AlphaFoldDB" id="A0A699HGT9"/>
<name>A0A699HGT9_TANCI</name>
<gene>
    <name evidence="2" type="ORF">Tci_395206</name>
</gene>
<dbReference type="CDD" id="cd09279">
    <property type="entry name" value="RNase_HI_like"/>
    <property type="match status" value="1"/>
</dbReference>
<dbReference type="Gene3D" id="3.10.10.10">
    <property type="entry name" value="HIV Type 1 Reverse Transcriptase, subunit A, domain 1"/>
    <property type="match status" value="1"/>
</dbReference>
<feature type="domain" description="RNase H type-1" evidence="1">
    <location>
        <begin position="400"/>
        <end position="529"/>
    </location>
</feature>
<dbReference type="SUPFAM" id="SSF53098">
    <property type="entry name" value="Ribonuclease H-like"/>
    <property type="match status" value="1"/>
</dbReference>
<dbReference type="InterPro" id="IPR002156">
    <property type="entry name" value="RNaseH_domain"/>
</dbReference>
<reference evidence="2" key="1">
    <citation type="journal article" date="2019" name="Sci. Rep.">
        <title>Draft genome of Tanacetum cinerariifolium, the natural source of mosquito coil.</title>
        <authorList>
            <person name="Yamashiro T."/>
            <person name="Shiraishi A."/>
            <person name="Satake H."/>
            <person name="Nakayama K."/>
        </authorList>
    </citation>
    <scope>NUCLEOTIDE SEQUENCE</scope>
</reference>
<dbReference type="GO" id="GO:0003676">
    <property type="term" value="F:nucleic acid binding"/>
    <property type="evidence" value="ECO:0007669"/>
    <property type="project" value="InterPro"/>
</dbReference>
<sequence length="639" mass="72845">MLIDKNRSKEESFGGEDERIEGPMIIEAEIGDHCIHRMYVDGGSASEILYEYCFNRLRPEIKNQLMPATTSLIGFSGEIIWPIGQKKRGQAADRNQAIQEEVVKLVEAGIMSEVHYHNWLSNLVMVKKHDGNWRMCVDFKDLNKACPKNGYPLPEIDWKKYGPYNILRKINDNAYVVDFPNTMSILKTFNVSYIYEFHSEDVNKGKHSRTSSSKERRNDEDTINEIAEEYMEHLEQKSLPCFKTLKKYMKKSDFHWTVEAKEAFTQMKQLIAELLMLTVPVKRKELIVYFATSKETGIKRSRDKLYINREISAGLGTCQQAPKEIFSSTPNHSNYRPVDTACAIKIESSREATKVEHRIRRIYNTLQTQNVSQGAYIGRLHSRTTKRGLFGYSDGNEKEFLKLWILFTDGSSCTDSSGAGLILTNPEGIEFTYALRFRFDTTNNDAEYEALIAGLRIAEQMGVKNLQENVDSRLVANQVNGTYIAKEADMIRYLEKVRTLTSSFKVFSIRQVPISENKKANALSKIASTSFAHLKTLPADVKEARAVRRPLQANYVPREIHEGSCSMHAGTPSVVAKALRIGDASRAKDTGKLGLKWEGPYEVTEAFGKGVYKLRDLDGKQLPRTWNISNLKKCYIHKM</sequence>
<dbReference type="PANTHER" id="PTHR48475">
    <property type="entry name" value="RIBONUCLEASE H"/>
    <property type="match status" value="1"/>
</dbReference>
<organism evidence="2">
    <name type="scientific">Tanacetum cinerariifolium</name>
    <name type="common">Dalmatian daisy</name>
    <name type="synonym">Chrysanthemum cinerariifolium</name>
    <dbReference type="NCBI Taxonomy" id="118510"/>
    <lineage>
        <taxon>Eukaryota</taxon>
        <taxon>Viridiplantae</taxon>
        <taxon>Streptophyta</taxon>
        <taxon>Embryophyta</taxon>
        <taxon>Tracheophyta</taxon>
        <taxon>Spermatophyta</taxon>
        <taxon>Magnoliopsida</taxon>
        <taxon>eudicotyledons</taxon>
        <taxon>Gunneridae</taxon>
        <taxon>Pentapetalae</taxon>
        <taxon>asterids</taxon>
        <taxon>campanulids</taxon>
        <taxon>Asterales</taxon>
        <taxon>Asteraceae</taxon>
        <taxon>Asteroideae</taxon>
        <taxon>Anthemideae</taxon>
        <taxon>Anthemidinae</taxon>
        <taxon>Tanacetum</taxon>
    </lineage>
</organism>
<accession>A0A699HGT9</accession>
<dbReference type="InterPro" id="IPR036397">
    <property type="entry name" value="RNaseH_sf"/>
</dbReference>
<dbReference type="GO" id="GO:0004523">
    <property type="term" value="F:RNA-DNA hybrid ribonuclease activity"/>
    <property type="evidence" value="ECO:0007669"/>
    <property type="project" value="InterPro"/>
</dbReference>
<dbReference type="PANTHER" id="PTHR48475:SF2">
    <property type="entry name" value="RIBONUCLEASE H"/>
    <property type="match status" value="1"/>
</dbReference>
<evidence type="ECO:0000313" key="2">
    <source>
        <dbReference type="EMBL" id="GEY23232.1"/>
    </source>
</evidence>
<dbReference type="EMBL" id="BKCJ010161876">
    <property type="protein sequence ID" value="GEY23232.1"/>
    <property type="molecule type" value="Genomic_DNA"/>
</dbReference>
<proteinExistence type="predicted"/>
<dbReference type="Gene3D" id="3.30.420.10">
    <property type="entry name" value="Ribonuclease H-like superfamily/Ribonuclease H"/>
    <property type="match status" value="1"/>
</dbReference>
<comment type="caution">
    <text evidence="2">The sequence shown here is derived from an EMBL/GenBank/DDBJ whole genome shotgun (WGS) entry which is preliminary data.</text>
</comment>
<dbReference type="InterPro" id="IPR043502">
    <property type="entry name" value="DNA/RNA_pol_sf"/>
</dbReference>
<dbReference type="SUPFAM" id="SSF56672">
    <property type="entry name" value="DNA/RNA polymerases"/>
    <property type="match status" value="1"/>
</dbReference>
<dbReference type="PROSITE" id="PS50879">
    <property type="entry name" value="RNASE_H_1"/>
    <property type="match status" value="1"/>
</dbReference>
<evidence type="ECO:0000259" key="1">
    <source>
        <dbReference type="PROSITE" id="PS50879"/>
    </source>
</evidence>
<dbReference type="InterPro" id="IPR056924">
    <property type="entry name" value="SH3_Tf2-1"/>
</dbReference>
<dbReference type="Pfam" id="PF13456">
    <property type="entry name" value="RVT_3"/>
    <property type="match status" value="1"/>
</dbReference>